<feature type="region of interest" description="Disordered" evidence="1">
    <location>
        <begin position="461"/>
        <end position="497"/>
    </location>
</feature>
<feature type="compositionally biased region" description="Low complexity" evidence="1">
    <location>
        <begin position="464"/>
        <end position="485"/>
    </location>
</feature>
<evidence type="ECO:0000256" key="2">
    <source>
        <dbReference type="SAM" id="Phobius"/>
    </source>
</evidence>
<evidence type="ECO:0000313" key="5">
    <source>
        <dbReference type="EMBL" id="AHJ99462.1"/>
    </source>
</evidence>
<feature type="compositionally biased region" description="Gly residues" evidence="1">
    <location>
        <begin position="486"/>
        <end position="497"/>
    </location>
</feature>
<feature type="transmembrane region" description="Helical" evidence="2">
    <location>
        <begin position="212"/>
        <end position="234"/>
    </location>
</feature>
<keyword evidence="2" id="KW-0472">Membrane</keyword>
<evidence type="ECO:0000313" key="6">
    <source>
        <dbReference type="Proteomes" id="UP000019423"/>
    </source>
</evidence>
<name>W8F631_9BACT</name>
<dbReference type="AlphaFoldDB" id="W8F631"/>
<feature type="chain" id="PRO_5004911130" description="TPM domain-containing protein" evidence="3">
    <location>
        <begin position="19"/>
        <end position="497"/>
    </location>
</feature>
<dbReference type="HOGENOM" id="CLU_035211_4_0_10"/>
<keyword evidence="6" id="KW-1185">Reference proteome</keyword>
<feature type="signal peptide" evidence="3">
    <location>
        <begin position="1"/>
        <end position="18"/>
    </location>
</feature>
<keyword evidence="2" id="KW-1133">Transmembrane helix</keyword>
<reference evidence="5 6" key="1">
    <citation type="submission" date="2014-01" db="EMBL/GenBank/DDBJ databases">
        <title>Complete genome sequence of ionizing-radiation resistance bacterium Hymenobacter swuensis DY53.</title>
        <authorList>
            <person name="Jung J.-H."/>
            <person name="Jeong S.-W."/>
            <person name="Joe M.-H."/>
            <person name="Cho y.-j."/>
            <person name="Kim M.-K."/>
            <person name="Lim S.-Y."/>
        </authorList>
    </citation>
    <scope>NUCLEOTIDE SEQUENCE [LARGE SCALE GENOMIC DNA]</scope>
    <source>
        <strain evidence="5 6">DY53</strain>
    </source>
</reference>
<dbReference type="PATRIC" id="fig|1227739.3.peg.4022"/>
<feature type="transmembrane region" description="Helical" evidence="2">
    <location>
        <begin position="271"/>
        <end position="290"/>
    </location>
</feature>
<keyword evidence="3" id="KW-0732">Signal</keyword>
<dbReference type="EMBL" id="CP007145">
    <property type="protein sequence ID" value="AHJ99462.1"/>
    <property type="molecule type" value="Genomic_DNA"/>
</dbReference>
<feature type="transmembrane region" description="Helical" evidence="2">
    <location>
        <begin position="246"/>
        <end position="265"/>
    </location>
</feature>
<evidence type="ECO:0000256" key="3">
    <source>
        <dbReference type="SAM" id="SignalP"/>
    </source>
</evidence>
<dbReference type="Gene3D" id="3.10.310.50">
    <property type="match status" value="1"/>
</dbReference>
<proteinExistence type="predicted"/>
<dbReference type="InterPro" id="IPR007621">
    <property type="entry name" value="TPM_dom"/>
</dbReference>
<dbReference type="PANTHER" id="PTHR30373">
    <property type="entry name" value="UPF0603 PROTEIN YGCG"/>
    <property type="match status" value="1"/>
</dbReference>
<evidence type="ECO:0000256" key="1">
    <source>
        <dbReference type="SAM" id="MobiDB-lite"/>
    </source>
</evidence>
<dbReference type="Proteomes" id="UP000019423">
    <property type="component" value="Chromosome"/>
</dbReference>
<evidence type="ECO:0000259" key="4">
    <source>
        <dbReference type="Pfam" id="PF04536"/>
    </source>
</evidence>
<sequence length="497" mass="54991">MPLRFLLLWLTCGLLLLAACSAPEAPPAADYLTRIPDPKTLGEAYVSNPDSLLAPTTVQELNATLQALDQSGRAHIDVVAVRSIGEEVPKTAVTALFNRWKIGDKDRNNGLLLLLVLDQRRVEMETGYGLEADLPDVICFRIQQQYMVPLLREERYDEAVRQGVAALIRQLSTGSAALTASDSATAVPETLQAVPETALAPAVVEEFVDNSWSGLTVVAAWVLGVLWVIVTIALSVQKPTVTAPRWVLWLSLIVVPLYTACAVFTNWPLPGLGLLTLCYGFPLLYTWLYLRRVNQQLRTEYATKTRHEQYVFLDKAHHNLGFTAWVLPLGLAFYWPRYRQRLRELREAPYACPTCAAPMHRLDEQADDEKLALHQVAEEHVQSVDYDVWQCPQCEHSFTLDYQNLSTDVLPCPECRHRTLQPQPDQVMHSATTSSEGWGWHIHRCYFCNHEEKQKYTIARISTSSGSSSSSSGSSSGSSSSSSSGGSSGGGGAGSSW</sequence>
<feature type="domain" description="TPM" evidence="4">
    <location>
        <begin position="47"/>
        <end position="169"/>
    </location>
</feature>
<accession>W8F631</accession>
<dbReference type="Pfam" id="PF04536">
    <property type="entry name" value="TPM_phosphatase"/>
    <property type="match status" value="1"/>
</dbReference>
<dbReference type="RefSeq" id="WP_052346674.1">
    <property type="nucleotide sequence ID" value="NZ_CP007145.1"/>
</dbReference>
<keyword evidence="2" id="KW-0812">Transmembrane</keyword>
<dbReference type="KEGG" id="hsw:Hsw_3867"/>
<dbReference type="PANTHER" id="PTHR30373:SF2">
    <property type="entry name" value="UPF0603 PROTEIN YGCG"/>
    <property type="match status" value="1"/>
</dbReference>
<protein>
    <recommendedName>
        <fullName evidence="4">TPM domain-containing protein</fullName>
    </recommendedName>
</protein>
<organism evidence="5 6">
    <name type="scientific">Hymenobacter swuensis DY53</name>
    <dbReference type="NCBI Taxonomy" id="1227739"/>
    <lineage>
        <taxon>Bacteria</taxon>
        <taxon>Pseudomonadati</taxon>
        <taxon>Bacteroidota</taxon>
        <taxon>Cytophagia</taxon>
        <taxon>Cytophagales</taxon>
        <taxon>Hymenobacteraceae</taxon>
        <taxon>Hymenobacter</taxon>
    </lineage>
</organism>
<dbReference type="eggNOG" id="COG1512">
    <property type="taxonomic scope" value="Bacteria"/>
</dbReference>
<dbReference type="PROSITE" id="PS51257">
    <property type="entry name" value="PROKAR_LIPOPROTEIN"/>
    <property type="match status" value="1"/>
</dbReference>
<gene>
    <name evidence="5" type="ORF">Hsw_3867</name>
</gene>
<dbReference type="STRING" id="1227739.Hsw_3867"/>
<dbReference type="OrthoDB" id="9810918at2"/>